<dbReference type="Gene3D" id="1.25.10.10">
    <property type="entry name" value="Leucine-rich Repeat Variant"/>
    <property type="match status" value="1"/>
</dbReference>
<keyword evidence="4" id="KW-1185">Reference proteome</keyword>
<accession>A0ABY7E291</accession>
<dbReference type="EMBL" id="CP111015">
    <property type="protein sequence ID" value="WAR03324.1"/>
    <property type="molecule type" value="Genomic_DNA"/>
</dbReference>
<evidence type="ECO:0000313" key="3">
    <source>
        <dbReference type="EMBL" id="WAR03324.1"/>
    </source>
</evidence>
<sequence>MASGDPNENSDQGGRRKEWLEQALNNMTVSPIEEIRKARDIVKDESRDIDDRIAAVETINEWCDQIDLAIDFHKIGGFDIFPVCLSNEEGELRWQCLDLVATMVQNNPYCQTATLEAGLLPTMLDLMDNDPDPTVKTKALYAMSCLTRDNQQALDAFIQHDGFSYVMRAMQSDVEKLKIKSAFMLSSICTDNDRCKNTLCDIGMIDQLVGHLSEEHSMFHEHVMSAILNLVRNHPRSLRECCRPELDLVSTLQQKQADLKGTEEFLEEYNYTVELLGLLQSASNTEAEATR</sequence>
<dbReference type="PANTHER" id="PTHR19316:SF18">
    <property type="entry name" value="HSP70-BINDING PROTEIN 1"/>
    <property type="match status" value="1"/>
</dbReference>
<dbReference type="PANTHER" id="PTHR19316">
    <property type="entry name" value="PROTEIN FOLDING REGULATOR"/>
    <property type="match status" value="1"/>
</dbReference>
<dbReference type="Pfam" id="PF08609">
    <property type="entry name" value="Fes1"/>
    <property type="match status" value="1"/>
</dbReference>
<dbReference type="InterPro" id="IPR013918">
    <property type="entry name" value="Nucleotide_exch_fac_Fes1"/>
</dbReference>
<protein>
    <submittedName>
        <fullName evidence="3">HPBP1-like protein</fullName>
    </submittedName>
</protein>
<gene>
    <name evidence="3" type="ORF">MAR_009882</name>
</gene>
<organism evidence="3 4">
    <name type="scientific">Mya arenaria</name>
    <name type="common">Soft-shell clam</name>
    <dbReference type="NCBI Taxonomy" id="6604"/>
    <lineage>
        <taxon>Eukaryota</taxon>
        <taxon>Metazoa</taxon>
        <taxon>Spiralia</taxon>
        <taxon>Lophotrochozoa</taxon>
        <taxon>Mollusca</taxon>
        <taxon>Bivalvia</taxon>
        <taxon>Autobranchia</taxon>
        <taxon>Heteroconchia</taxon>
        <taxon>Euheterodonta</taxon>
        <taxon>Imparidentia</taxon>
        <taxon>Neoheterodontei</taxon>
        <taxon>Myida</taxon>
        <taxon>Myoidea</taxon>
        <taxon>Myidae</taxon>
        <taxon>Mya</taxon>
    </lineage>
</organism>
<name>A0ABY7E291_MYAAR</name>
<reference evidence="3" key="1">
    <citation type="submission" date="2022-11" db="EMBL/GenBank/DDBJ databases">
        <title>Centuries of genome instability and evolution in soft-shell clam transmissible cancer (bioRxiv).</title>
        <authorList>
            <person name="Hart S.F.M."/>
            <person name="Yonemitsu M.A."/>
            <person name="Giersch R.M."/>
            <person name="Beal B.F."/>
            <person name="Arriagada G."/>
            <person name="Davis B.W."/>
            <person name="Ostrander E.A."/>
            <person name="Goff S.P."/>
            <person name="Metzger M.J."/>
        </authorList>
    </citation>
    <scope>NUCLEOTIDE SEQUENCE</scope>
    <source>
        <strain evidence="3">MELC-2E11</strain>
        <tissue evidence="3">Siphon/mantle</tissue>
    </source>
</reference>
<proteinExistence type="predicted"/>
<evidence type="ECO:0000313" key="4">
    <source>
        <dbReference type="Proteomes" id="UP001164746"/>
    </source>
</evidence>
<feature type="domain" description="Nucleotide exchange factor Fes1" evidence="2">
    <location>
        <begin position="15"/>
        <end position="69"/>
    </location>
</feature>
<evidence type="ECO:0000259" key="2">
    <source>
        <dbReference type="Pfam" id="PF08609"/>
    </source>
</evidence>
<dbReference type="InterPro" id="IPR011989">
    <property type="entry name" value="ARM-like"/>
</dbReference>
<dbReference type="Proteomes" id="UP001164746">
    <property type="component" value="Chromosome 4"/>
</dbReference>
<dbReference type="SUPFAM" id="SSF48371">
    <property type="entry name" value="ARM repeat"/>
    <property type="match status" value="1"/>
</dbReference>
<keyword evidence="1" id="KW-0677">Repeat</keyword>
<dbReference type="InterPro" id="IPR050693">
    <property type="entry name" value="Hsp70_NEF-Inhibitors"/>
</dbReference>
<evidence type="ECO:0000256" key="1">
    <source>
        <dbReference type="ARBA" id="ARBA00022737"/>
    </source>
</evidence>
<dbReference type="InterPro" id="IPR016024">
    <property type="entry name" value="ARM-type_fold"/>
</dbReference>